<comment type="caution">
    <text evidence="2">The sequence shown here is derived from an EMBL/GenBank/DDBJ whole genome shotgun (WGS) entry which is preliminary data.</text>
</comment>
<keyword evidence="2" id="KW-0378">Hydrolase</keyword>
<dbReference type="Proteomes" id="UP000612362">
    <property type="component" value="Unassembled WGS sequence"/>
</dbReference>
<dbReference type="Pfam" id="PF00144">
    <property type="entry name" value="Beta-lactamase"/>
    <property type="match status" value="1"/>
</dbReference>
<dbReference type="PANTHER" id="PTHR43283">
    <property type="entry name" value="BETA-LACTAMASE-RELATED"/>
    <property type="match status" value="1"/>
</dbReference>
<feature type="domain" description="Beta-lactamase-related" evidence="1">
    <location>
        <begin position="16"/>
        <end position="382"/>
    </location>
</feature>
<keyword evidence="3" id="KW-1185">Reference proteome</keyword>
<dbReference type="SUPFAM" id="SSF56601">
    <property type="entry name" value="beta-lactamase/transpeptidase-like"/>
    <property type="match status" value="1"/>
</dbReference>
<name>A0A8J3I6R7_9CHLR</name>
<dbReference type="PANTHER" id="PTHR43283:SF3">
    <property type="entry name" value="BETA-LACTAMASE FAMILY PROTEIN (AFU_ORTHOLOGUE AFUA_5G07500)"/>
    <property type="match status" value="1"/>
</dbReference>
<dbReference type="InterPro" id="IPR001466">
    <property type="entry name" value="Beta-lactam-related"/>
</dbReference>
<evidence type="ECO:0000313" key="3">
    <source>
        <dbReference type="Proteomes" id="UP000612362"/>
    </source>
</evidence>
<proteinExistence type="predicted"/>
<sequence length="401" mass="44090">MNSGGLSKARLARVHDVMASYVERGDVPGLVTLVSRRGEIHIDEIGMQAFGKSVPIRHDTIFRISSMTKPITAVATMMLVEECKIRLDEPVDTLLPELADRKVLKRLDGPLEETVPAERPITVRDLLTFCMGFGQMMQPPDVCPILEAANEQQIGMGPPSPLHMPTPDEWVARLGRLPLMYQPGERWVYNTGSDVLGVLIARASGQSFETFLRERLFEPLGMKDTSFSVPKASRERLATSYWTDASTGELTVYDEVVGSQWSQPPAFPSGAGGLVSTIDDYLAFAQMLLSQGKYNGTRILSRLSVETMTTDQLTPAQKAVSSLVPGFFNSHGWGFGVSVVTRRDDISAVPGRYGWDGGLGTSWYSDPREDMITILMSQCAFSSSHPANVAFWTSAYQAIDD</sequence>
<organism evidence="2 3">
    <name type="scientific">Ktedonospora formicarum</name>
    <dbReference type="NCBI Taxonomy" id="2778364"/>
    <lineage>
        <taxon>Bacteria</taxon>
        <taxon>Bacillati</taxon>
        <taxon>Chloroflexota</taxon>
        <taxon>Ktedonobacteria</taxon>
        <taxon>Ktedonobacterales</taxon>
        <taxon>Ktedonobacteraceae</taxon>
        <taxon>Ktedonospora</taxon>
    </lineage>
</organism>
<gene>
    <name evidence="2" type="ORF">KSX_65990</name>
</gene>
<evidence type="ECO:0000313" key="2">
    <source>
        <dbReference type="EMBL" id="GHO48436.1"/>
    </source>
</evidence>
<dbReference type="GO" id="GO:0016787">
    <property type="term" value="F:hydrolase activity"/>
    <property type="evidence" value="ECO:0007669"/>
    <property type="project" value="UniProtKB-KW"/>
</dbReference>
<dbReference type="RefSeq" id="WP_220197645.1">
    <property type="nucleotide sequence ID" value="NZ_BNJF01000004.1"/>
</dbReference>
<protein>
    <submittedName>
        <fullName evidence="2">Serine hydrolase</fullName>
    </submittedName>
</protein>
<accession>A0A8J3I6R7</accession>
<reference evidence="2" key="1">
    <citation type="submission" date="2020-10" db="EMBL/GenBank/DDBJ databases">
        <title>Taxonomic study of unclassified bacteria belonging to the class Ktedonobacteria.</title>
        <authorList>
            <person name="Yabe S."/>
            <person name="Wang C.M."/>
            <person name="Zheng Y."/>
            <person name="Sakai Y."/>
            <person name="Cavaletti L."/>
            <person name="Monciardini P."/>
            <person name="Donadio S."/>
        </authorList>
    </citation>
    <scope>NUCLEOTIDE SEQUENCE</scope>
    <source>
        <strain evidence="2">SOSP1-1</strain>
    </source>
</reference>
<evidence type="ECO:0000259" key="1">
    <source>
        <dbReference type="Pfam" id="PF00144"/>
    </source>
</evidence>
<dbReference type="EMBL" id="BNJF01000004">
    <property type="protein sequence ID" value="GHO48436.1"/>
    <property type="molecule type" value="Genomic_DNA"/>
</dbReference>
<dbReference type="AlphaFoldDB" id="A0A8J3I6R7"/>
<dbReference type="Gene3D" id="3.40.710.10">
    <property type="entry name" value="DD-peptidase/beta-lactamase superfamily"/>
    <property type="match status" value="1"/>
</dbReference>
<dbReference type="InterPro" id="IPR012338">
    <property type="entry name" value="Beta-lactam/transpept-like"/>
</dbReference>
<dbReference type="InterPro" id="IPR050789">
    <property type="entry name" value="Diverse_Enzym_Activities"/>
</dbReference>